<dbReference type="OrthoDB" id="8006662at2759"/>
<feature type="transmembrane region" description="Helical" evidence="6">
    <location>
        <begin position="385"/>
        <end position="405"/>
    </location>
</feature>
<dbReference type="eggNOG" id="ENOG502TAY0">
    <property type="taxonomic scope" value="Eukaryota"/>
</dbReference>
<evidence type="ECO:0000256" key="2">
    <source>
        <dbReference type="ARBA" id="ARBA00022475"/>
    </source>
</evidence>
<sequence length="426" mass="48453">MAVLYYFPEPETLYECVGLKFRLLSIVCCNGFFEHGGRFFINKWTRIYSLFCACLAVLGLSGAIYALLQNELLRKRVLRVDKLVLSIIGLEVVISTLVFIITVISLQACAHNHLSIYKRLAAIDRSLIDDFGVNLRYAKLMRKNIIVLTSVSILYLASVNTVMVCLAKGHNFGLMVSAALCYTVITGGPHLTGYAHMILAELLSIRFRLVQKILKPRLLYRQFGQDQLMERRMRTLVNMVKELYYIIQKINEVYSLSLWSAMAHDFTLSTCELFIIFGRSVGNSNISTNTNNSSSNDSEDNLGFMLLASLSVCMLVPFYKMLIGPVYCNKSVEEGRKCLQLLEQLDNWFPGRPAMKQLVESMMRWRLQFKIEFTSGTGTVLNKTIITLYTSIVCNYLLVLISFAMTQKLGEQVEQQKVALQDWIGF</sequence>
<dbReference type="HOGENOM" id="CLU_644467_0_0_1"/>
<dbReference type="GO" id="GO:0007165">
    <property type="term" value="P:signal transduction"/>
    <property type="evidence" value="ECO:0007669"/>
    <property type="project" value="UniProtKB-KW"/>
</dbReference>
<feature type="transmembrane region" description="Helical" evidence="6">
    <location>
        <begin position="175"/>
        <end position="199"/>
    </location>
</feature>
<keyword evidence="8" id="KW-1185">Reference proteome</keyword>
<evidence type="ECO:0000313" key="8">
    <source>
        <dbReference type="Proteomes" id="UP000001070"/>
    </source>
</evidence>
<keyword evidence="2 6" id="KW-1003">Cell membrane</keyword>
<dbReference type="PhylomeDB" id="B4J967"/>
<keyword evidence="4 6" id="KW-1133">Transmembrane helix</keyword>
<dbReference type="OMA" id="FYCDRTI"/>
<dbReference type="InParanoid" id="B4J967"/>
<feature type="transmembrane region" description="Helical" evidence="6">
    <location>
        <begin position="302"/>
        <end position="319"/>
    </location>
</feature>
<proteinExistence type="inferred from homology"/>
<evidence type="ECO:0000313" key="7">
    <source>
        <dbReference type="EMBL" id="EDW02442.1"/>
    </source>
</evidence>
<keyword evidence="3 6" id="KW-0812">Transmembrane</keyword>
<keyword evidence="6" id="KW-0675">Receptor</keyword>
<name>B4J967_DROGR</name>
<keyword evidence="6" id="KW-0807">Transducer</keyword>
<evidence type="ECO:0000256" key="5">
    <source>
        <dbReference type="ARBA" id="ARBA00023136"/>
    </source>
</evidence>
<evidence type="ECO:0000256" key="1">
    <source>
        <dbReference type="ARBA" id="ARBA00004651"/>
    </source>
</evidence>
<dbReference type="InterPro" id="IPR013604">
    <property type="entry name" value="7TM_chemorcpt"/>
</dbReference>
<comment type="similarity">
    <text evidence="6">Belongs to the insect chemoreceptor superfamily. Gustatory receptor (GR) family.</text>
</comment>
<dbReference type="AlphaFoldDB" id="B4J967"/>
<comment type="caution">
    <text evidence="6">Lacks conserved residue(s) required for the propagation of feature annotation.</text>
</comment>
<evidence type="ECO:0000256" key="3">
    <source>
        <dbReference type="ARBA" id="ARBA00022692"/>
    </source>
</evidence>
<comment type="function">
    <text evidence="6">Gustatory receptor which mediates acceptance or avoidance behavior, depending on its substrates.</text>
</comment>
<comment type="subcellular location">
    <subcellularLocation>
        <location evidence="1 6">Cell membrane</location>
        <topology evidence="1 6">Multi-pass membrane protein</topology>
    </subcellularLocation>
</comment>
<dbReference type="EMBL" id="CH916367">
    <property type="protein sequence ID" value="EDW02442.1"/>
    <property type="molecule type" value="Genomic_DNA"/>
</dbReference>
<dbReference type="GO" id="GO:0050909">
    <property type="term" value="P:sensory perception of taste"/>
    <property type="evidence" value="ECO:0007669"/>
    <property type="project" value="InterPro"/>
</dbReference>
<accession>B4J967</accession>
<dbReference type="Pfam" id="PF08395">
    <property type="entry name" value="7tm_7"/>
    <property type="match status" value="1"/>
</dbReference>
<organism evidence="8">
    <name type="scientific">Drosophila grimshawi</name>
    <name type="common">Hawaiian fruit fly</name>
    <name type="synonym">Idiomyia grimshawi</name>
    <dbReference type="NCBI Taxonomy" id="7222"/>
    <lineage>
        <taxon>Eukaryota</taxon>
        <taxon>Metazoa</taxon>
        <taxon>Ecdysozoa</taxon>
        <taxon>Arthropoda</taxon>
        <taxon>Hexapoda</taxon>
        <taxon>Insecta</taxon>
        <taxon>Pterygota</taxon>
        <taxon>Neoptera</taxon>
        <taxon>Endopterygota</taxon>
        <taxon>Diptera</taxon>
        <taxon>Brachycera</taxon>
        <taxon>Muscomorpha</taxon>
        <taxon>Ephydroidea</taxon>
        <taxon>Drosophilidae</taxon>
        <taxon>Drosophila</taxon>
        <taxon>Hawaiian Drosophila</taxon>
    </lineage>
</organism>
<dbReference type="FunCoup" id="B4J967">
    <property type="interactions" value="14"/>
</dbReference>
<feature type="transmembrane region" description="Helical" evidence="6">
    <location>
        <begin position="145"/>
        <end position="169"/>
    </location>
</feature>
<reference evidence="7 8" key="1">
    <citation type="journal article" date="2007" name="Nature">
        <title>Evolution of genes and genomes on the Drosophila phylogeny.</title>
        <authorList>
            <consortium name="Drosophila 12 Genomes Consortium"/>
            <person name="Clark A.G."/>
            <person name="Eisen M.B."/>
            <person name="Smith D.R."/>
            <person name="Bergman C.M."/>
            <person name="Oliver B."/>
            <person name="Markow T.A."/>
            <person name="Kaufman T.C."/>
            <person name="Kellis M."/>
            <person name="Gelbart W."/>
            <person name="Iyer V.N."/>
            <person name="Pollard D.A."/>
            <person name="Sackton T.B."/>
            <person name="Larracuente A.M."/>
            <person name="Singh N.D."/>
            <person name="Abad J.P."/>
            <person name="Abt D.N."/>
            <person name="Adryan B."/>
            <person name="Aguade M."/>
            <person name="Akashi H."/>
            <person name="Anderson W.W."/>
            <person name="Aquadro C.F."/>
            <person name="Ardell D.H."/>
            <person name="Arguello R."/>
            <person name="Artieri C.G."/>
            <person name="Barbash D.A."/>
            <person name="Barker D."/>
            <person name="Barsanti P."/>
            <person name="Batterham P."/>
            <person name="Batzoglou S."/>
            <person name="Begun D."/>
            <person name="Bhutkar A."/>
            <person name="Blanco E."/>
            <person name="Bosak S.A."/>
            <person name="Bradley R.K."/>
            <person name="Brand A.D."/>
            <person name="Brent M.R."/>
            <person name="Brooks A.N."/>
            <person name="Brown R.H."/>
            <person name="Butlin R.K."/>
            <person name="Caggese C."/>
            <person name="Calvi B.R."/>
            <person name="Bernardo de Carvalho A."/>
            <person name="Caspi A."/>
            <person name="Castrezana S."/>
            <person name="Celniker S.E."/>
            <person name="Chang J.L."/>
            <person name="Chapple C."/>
            <person name="Chatterji S."/>
            <person name="Chinwalla A."/>
            <person name="Civetta A."/>
            <person name="Clifton S.W."/>
            <person name="Comeron J.M."/>
            <person name="Costello J.C."/>
            <person name="Coyne J.A."/>
            <person name="Daub J."/>
            <person name="David R.G."/>
            <person name="Delcher A.L."/>
            <person name="Delehaunty K."/>
            <person name="Do C.B."/>
            <person name="Ebling H."/>
            <person name="Edwards K."/>
            <person name="Eickbush T."/>
            <person name="Evans J.D."/>
            <person name="Filipski A."/>
            <person name="Findeiss S."/>
            <person name="Freyhult E."/>
            <person name="Fulton L."/>
            <person name="Fulton R."/>
            <person name="Garcia A.C."/>
            <person name="Gardiner A."/>
            <person name="Garfield D.A."/>
            <person name="Garvin B.E."/>
            <person name="Gibson G."/>
            <person name="Gilbert D."/>
            <person name="Gnerre S."/>
            <person name="Godfrey J."/>
            <person name="Good R."/>
            <person name="Gotea V."/>
            <person name="Gravely B."/>
            <person name="Greenberg A.J."/>
            <person name="Griffiths-Jones S."/>
            <person name="Gross S."/>
            <person name="Guigo R."/>
            <person name="Gustafson E.A."/>
            <person name="Haerty W."/>
            <person name="Hahn M.W."/>
            <person name="Halligan D.L."/>
            <person name="Halpern A.L."/>
            <person name="Halter G.M."/>
            <person name="Han M.V."/>
            <person name="Heger A."/>
            <person name="Hillier L."/>
            <person name="Hinrichs A.S."/>
            <person name="Holmes I."/>
            <person name="Hoskins R.A."/>
            <person name="Hubisz M.J."/>
            <person name="Hultmark D."/>
            <person name="Huntley M.A."/>
            <person name="Jaffe D.B."/>
            <person name="Jagadeeshan S."/>
            <person name="Jeck W.R."/>
            <person name="Johnson J."/>
            <person name="Jones C.D."/>
            <person name="Jordan W.C."/>
            <person name="Karpen G.H."/>
            <person name="Kataoka E."/>
            <person name="Keightley P.D."/>
            <person name="Kheradpour P."/>
            <person name="Kirkness E.F."/>
            <person name="Koerich L.B."/>
            <person name="Kristiansen K."/>
            <person name="Kudrna D."/>
            <person name="Kulathinal R.J."/>
            <person name="Kumar S."/>
            <person name="Kwok R."/>
            <person name="Lander E."/>
            <person name="Langley C.H."/>
            <person name="Lapoint R."/>
            <person name="Lazzaro B.P."/>
            <person name="Lee S.J."/>
            <person name="Levesque L."/>
            <person name="Li R."/>
            <person name="Lin C.F."/>
            <person name="Lin M.F."/>
            <person name="Lindblad-Toh K."/>
            <person name="Llopart A."/>
            <person name="Long M."/>
            <person name="Low L."/>
            <person name="Lozovsky E."/>
            <person name="Lu J."/>
            <person name="Luo M."/>
            <person name="Machado C.A."/>
            <person name="Makalowski W."/>
            <person name="Marzo M."/>
            <person name="Matsuda M."/>
            <person name="Matzkin L."/>
            <person name="McAllister B."/>
            <person name="McBride C.S."/>
            <person name="McKernan B."/>
            <person name="McKernan K."/>
            <person name="Mendez-Lago M."/>
            <person name="Minx P."/>
            <person name="Mollenhauer M.U."/>
            <person name="Montooth K."/>
            <person name="Mount S.M."/>
            <person name="Mu X."/>
            <person name="Myers E."/>
            <person name="Negre B."/>
            <person name="Newfeld S."/>
            <person name="Nielsen R."/>
            <person name="Noor M.A."/>
            <person name="O'Grady P."/>
            <person name="Pachter L."/>
            <person name="Papaceit M."/>
            <person name="Parisi M.J."/>
            <person name="Parisi M."/>
            <person name="Parts L."/>
            <person name="Pedersen J.S."/>
            <person name="Pesole G."/>
            <person name="Phillippy A.M."/>
            <person name="Ponting C.P."/>
            <person name="Pop M."/>
            <person name="Porcelli D."/>
            <person name="Powell J.R."/>
            <person name="Prohaska S."/>
            <person name="Pruitt K."/>
            <person name="Puig M."/>
            <person name="Quesneville H."/>
            <person name="Ram K.R."/>
            <person name="Rand D."/>
            <person name="Rasmussen M.D."/>
            <person name="Reed L.K."/>
            <person name="Reenan R."/>
            <person name="Reily A."/>
            <person name="Remington K.A."/>
            <person name="Rieger T.T."/>
            <person name="Ritchie M.G."/>
            <person name="Robin C."/>
            <person name="Rogers Y.H."/>
            <person name="Rohde C."/>
            <person name="Rozas J."/>
            <person name="Rubenfield M.J."/>
            <person name="Ruiz A."/>
            <person name="Russo S."/>
            <person name="Salzberg S.L."/>
            <person name="Sanchez-Gracia A."/>
            <person name="Saranga D.J."/>
            <person name="Sato H."/>
            <person name="Schaeffer S.W."/>
            <person name="Schatz M.C."/>
            <person name="Schlenke T."/>
            <person name="Schwartz R."/>
            <person name="Segarra C."/>
            <person name="Singh R.S."/>
            <person name="Sirot L."/>
            <person name="Sirota M."/>
            <person name="Sisneros N.B."/>
            <person name="Smith C.D."/>
            <person name="Smith T.F."/>
            <person name="Spieth J."/>
            <person name="Stage D.E."/>
            <person name="Stark A."/>
            <person name="Stephan W."/>
            <person name="Strausberg R.L."/>
            <person name="Strempel S."/>
            <person name="Sturgill D."/>
            <person name="Sutton G."/>
            <person name="Sutton G.G."/>
            <person name="Tao W."/>
            <person name="Teichmann S."/>
            <person name="Tobari Y.N."/>
            <person name="Tomimura Y."/>
            <person name="Tsolas J.M."/>
            <person name="Valente V.L."/>
            <person name="Venter E."/>
            <person name="Venter J.C."/>
            <person name="Vicario S."/>
            <person name="Vieira F.G."/>
            <person name="Vilella A.J."/>
            <person name="Villasante A."/>
            <person name="Walenz B."/>
            <person name="Wang J."/>
            <person name="Wasserman M."/>
            <person name="Watts T."/>
            <person name="Wilson D."/>
            <person name="Wilson R.K."/>
            <person name="Wing R.A."/>
            <person name="Wolfner M.F."/>
            <person name="Wong A."/>
            <person name="Wong G.K."/>
            <person name="Wu C.I."/>
            <person name="Wu G."/>
            <person name="Yamamoto D."/>
            <person name="Yang H.P."/>
            <person name="Yang S.P."/>
            <person name="Yorke J.A."/>
            <person name="Yoshida K."/>
            <person name="Zdobnov E."/>
            <person name="Zhang P."/>
            <person name="Zhang Y."/>
            <person name="Zimin A.V."/>
            <person name="Baldwin J."/>
            <person name="Abdouelleil A."/>
            <person name="Abdulkadir J."/>
            <person name="Abebe A."/>
            <person name="Abera B."/>
            <person name="Abreu J."/>
            <person name="Acer S.C."/>
            <person name="Aftuck L."/>
            <person name="Alexander A."/>
            <person name="An P."/>
            <person name="Anderson E."/>
            <person name="Anderson S."/>
            <person name="Arachi H."/>
            <person name="Azer M."/>
            <person name="Bachantsang P."/>
            <person name="Barry A."/>
            <person name="Bayul T."/>
            <person name="Berlin A."/>
            <person name="Bessette D."/>
            <person name="Bloom T."/>
            <person name="Blye J."/>
            <person name="Boguslavskiy L."/>
            <person name="Bonnet C."/>
            <person name="Boukhgalter B."/>
            <person name="Bourzgui I."/>
            <person name="Brown A."/>
            <person name="Cahill P."/>
            <person name="Channer S."/>
            <person name="Cheshatsang Y."/>
            <person name="Chuda L."/>
            <person name="Citroen M."/>
            <person name="Collymore A."/>
            <person name="Cooke P."/>
            <person name="Costello M."/>
            <person name="D'Aco K."/>
            <person name="Daza R."/>
            <person name="De Haan G."/>
            <person name="DeGray S."/>
            <person name="DeMaso C."/>
            <person name="Dhargay N."/>
            <person name="Dooley K."/>
            <person name="Dooley E."/>
            <person name="Doricent M."/>
            <person name="Dorje P."/>
            <person name="Dorjee K."/>
            <person name="Dupes A."/>
            <person name="Elong R."/>
            <person name="Falk J."/>
            <person name="Farina A."/>
            <person name="Faro S."/>
            <person name="Ferguson D."/>
            <person name="Fisher S."/>
            <person name="Foley C.D."/>
            <person name="Franke A."/>
            <person name="Friedrich D."/>
            <person name="Gadbois L."/>
            <person name="Gearin G."/>
            <person name="Gearin C.R."/>
            <person name="Giannoukos G."/>
            <person name="Goode T."/>
            <person name="Graham J."/>
            <person name="Grandbois E."/>
            <person name="Grewal S."/>
            <person name="Gyaltsen K."/>
            <person name="Hafez N."/>
            <person name="Hagos B."/>
            <person name="Hall J."/>
            <person name="Henson C."/>
            <person name="Hollinger A."/>
            <person name="Honan T."/>
            <person name="Huard M.D."/>
            <person name="Hughes L."/>
            <person name="Hurhula B."/>
            <person name="Husby M.E."/>
            <person name="Kamat A."/>
            <person name="Kanga B."/>
            <person name="Kashin S."/>
            <person name="Khazanovich D."/>
            <person name="Kisner P."/>
            <person name="Lance K."/>
            <person name="Lara M."/>
            <person name="Lee W."/>
            <person name="Lennon N."/>
            <person name="Letendre F."/>
            <person name="LeVine R."/>
            <person name="Lipovsky A."/>
            <person name="Liu X."/>
            <person name="Liu J."/>
            <person name="Liu S."/>
            <person name="Lokyitsang T."/>
            <person name="Lokyitsang Y."/>
            <person name="Lubonja R."/>
            <person name="Lui A."/>
            <person name="MacDonald P."/>
            <person name="Magnisalis V."/>
            <person name="Maru K."/>
            <person name="Matthews C."/>
            <person name="McCusker W."/>
            <person name="McDonough S."/>
            <person name="Mehta T."/>
            <person name="Meldrim J."/>
            <person name="Meneus L."/>
            <person name="Mihai O."/>
            <person name="Mihalev A."/>
            <person name="Mihova T."/>
            <person name="Mittelman R."/>
            <person name="Mlenga V."/>
            <person name="Montmayeur A."/>
            <person name="Mulrain L."/>
            <person name="Navidi A."/>
            <person name="Naylor J."/>
            <person name="Negash T."/>
            <person name="Nguyen T."/>
            <person name="Nguyen N."/>
            <person name="Nicol R."/>
            <person name="Norbu C."/>
            <person name="Norbu N."/>
            <person name="Novod N."/>
            <person name="O'Neill B."/>
            <person name="Osman S."/>
            <person name="Markiewicz E."/>
            <person name="Oyono O.L."/>
            <person name="Patti C."/>
            <person name="Phunkhang P."/>
            <person name="Pierre F."/>
            <person name="Priest M."/>
            <person name="Raghuraman S."/>
            <person name="Rege F."/>
            <person name="Reyes R."/>
            <person name="Rise C."/>
            <person name="Rogov P."/>
            <person name="Ross K."/>
            <person name="Ryan E."/>
            <person name="Settipalli S."/>
            <person name="Shea T."/>
            <person name="Sherpa N."/>
            <person name="Shi L."/>
            <person name="Shih D."/>
            <person name="Sparrow T."/>
            <person name="Spaulding J."/>
            <person name="Stalker J."/>
            <person name="Stange-Thomann N."/>
            <person name="Stavropoulos S."/>
            <person name="Stone C."/>
            <person name="Strader C."/>
            <person name="Tesfaye S."/>
            <person name="Thomson T."/>
            <person name="Thoulutsang Y."/>
            <person name="Thoulutsang D."/>
            <person name="Topham K."/>
            <person name="Topping I."/>
            <person name="Tsamla T."/>
            <person name="Vassiliev H."/>
            <person name="Vo A."/>
            <person name="Wangchuk T."/>
            <person name="Wangdi T."/>
            <person name="Weiand M."/>
            <person name="Wilkinson J."/>
            <person name="Wilson A."/>
            <person name="Yadav S."/>
            <person name="Young G."/>
            <person name="Yu Q."/>
            <person name="Zembek L."/>
            <person name="Zhong D."/>
            <person name="Zimmer A."/>
            <person name="Zwirko Z."/>
            <person name="Jaffe D.B."/>
            <person name="Alvarez P."/>
            <person name="Brockman W."/>
            <person name="Butler J."/>
            <person name="Chin C."/>
            <person name="Gnerre S."/>
            <person name="Grabherr M."/>
            <person name="Kleber M."/>
            <person name="Mauceli E."/>
            <person name="MacCallum I."/>
        </authorList>
    </citation>
    <scope>NUCLEOTIDE SEQUENCE [LARGE SCALE GENOMIC DNA]</scope>
    <source>
        <strain evidence="8">Tucson 15287-2541.00</strain>
    </source>
</reference>
<evidence type="ECO:0000256" key="6">
    <source>
        <dbReference type="RuleBase" id="RU363108"/>
    </source>
</evidence>
<keyword evidence="5 6" id="KW-0472">Membrane</keyword>
<dbReference type="Proteomes" id="UP000001070">
    <property type="component" value="Unassembled WGS sequence"/>
</dbReference>
<gene>
    <name evidence="7" type="primary">Dgri\GH19888</name>
    <name evidence="7" type="ORF">Dgri_GH19888</name>
</gene>
<dbReference type="KEGG" id="dgr:6561088"/>
<feature type="transmembrane region" description="Helical" evidence="6">
    <location>
        <begin position="83"/>
        <end position="110"/>
    </location>
</feature>
<feature type="transmembrane region" description="Helical" evidence="6">
    <location>
        <begin position="47"/>
        <end position="68"/>
    </location>
</feature>
<protein>
    <recommendedName>
        <fullName evidence="6">Gustatory receptor</fullName>
    </recommendedName>
</protein>
<evidence type="ECO:0000256" key="4">
    <source>
        <dbReference type="ARBA" id="ARBA00022989"/>
    </source>
</evidence>
<dbReference type="GO" id="GO:0005886">
    <property type="term" value="C:plasma membrane"/>
    <property type="evidence" value="ECO:0007669"/>
    <property type="project" value="UniProtKB-SubCell"/>
</dbReference>